<dbReference type="RefSeq" id="WP_025229648.1">
    <property type="nucleotide sequence ID" value="NZ_CP007139.1"/>
</dbReference>
<organism evidence="6 7">
    <name type="scientific">Fimbriimonas ginsengisoli Gsoil 348</name>
    <dbReference type="NCBI Taxonomy" id="661478"/>
    <lineage>
        <taxon>Bacteria</taxon>
        <taxon>Bacillati</taxon>
        <taxon>Armatimonadota</taxon>
        <taxon>Fimbriimonadia</taxon>
        <taxon>Fimbriimonadales</taxon>
        <taxon>Fimbriimonadaceae</taxon>
        <taxon>Fimbriimonas</taxon>
    </lineage>
</organism>
<dbReference type="HOGENOM" id="CLU_041674_1_0_0"/>
<dbReference type="OrthoDB" id="9803238at2"/>
<name>A0A068NS52_FIMGI</name>
<dbReference type="EC" id="5.1.3.14" evidence="3"/>
<dbReference type="STRING" id="661478.OP10G_3015"/>
<evidence type="ECO:0000256" key="1">
    <source>
        <dbReference type="ARBA" id="ARBA00023235"/>
    </source>
</evidence>
<sequence>MSKPTLFFVVGTRPEAIKMAPVVLEFQKFSDVCTPLLISTGQHREILHKSLGTFGLVADEDLAIMQHGQTLSQVTSRALEGIDGLIAKHFPAMVFGQGDTTTTMVAAMASFYRQIPYGHVEAGLRTDSVNNPFPEEYNRRVCGLTATHHYPPTDWSRDNLLKEGKDPSTVFVTGNTGIDAVLATAARGEQMWFPEWPGRVILLTTHRRENWGQPMKNIAEAALELVERFPDTLLVAAMHPNPTVRDVLVPILGNHERIRLIEPPEYLDFVKLMQRATIILSDSGGVQEEAPAFGIPVLVLRTTTERPEGVTAGTAKLVGTDREAIIDEGTKLLGDPEAFRAMANAVSPYGDGKASARIRYVALKHLGIDTPAETMWN</sequence>
<dbReference type="EMBL" id="CP007139">
    <property type="protein sequence ID" value="AIE86383.1"/>
    <property type="molecule type" value="Genomic_DNA"/>
</dbReference>
<keyword evidence="7" id="KW-1185">Reference proteome</keyword>
<proteinExistence type="inferred from homology"/>
<evidence type="ECO:0000256" key="2">
    <source>
        <dbReference type="ARBA" id="ARBA00038209"/>
    </source>
</evidence>
<dbReference type="KEGG" id="fgi:OP10G_3015"/>
<dbReference type="eggNOG" id="COG0381">
    <property type="taxonomic scope" value="Bacteria"/>
</dbReference>
<accession>A0A068NS52</accession>
<dbReference type="AlphaFoldDB" id="A0A068NS52"/>
<dbReference type="PANTHER" id="PTHR43174:SF2">
    <property type="entry name" value="UDP-N-ACETYLGLUCOSAMINE 2-EPIMERASE"/>
    <property type="match status" value="1"/>
</dbReference>
<dbReference type="InterPro" id="IPR003331">
    <property type="entry name" value="UDP_GlcNAc_Epimerase_2_dom"/>
</dbReference>
<dbReference type="SUPFAM" id="SSF53756">
    <property type="entry name" value="UDP-Glycosyltransferase/glycogen phosphorylase"/>
    <property type="match status" value="1"/>
</dbReference>
<dbReference type="Gene3D" id="3.40.50.2000">
    <property type="entry name" value="Glycogen Phosphorylase B"/>
    <property type="match status" value="2"/>
</dbReference>
<dbReference type="NCBIfam" id="TIGR00236">
    <property type="entry name" value="wecB"/>
    <property type="match status" value="1"/>
</dbReference>
<evidence type="ECO:0000313" key="7">
    <source>
        <dbReference type="Proteomes" id="UP000027982"/>
    </source>
</evidence>
<dbReference type="PANTHER" id="PTHR43174">
    <property type="entry name" value="UDP-N-ACETYLGLUCOSAMINE 2-EPIMERASE"/>
    <property type="match status" value="1"/>
</dbReference>
<dbReference type="InterPro" id="IPR029767">
    <property type="entry name" value="WecB-like"/>
</dbReference>
<gene>
    <name evidence="6" type="ORF">OP10G_3015</name>
</gene>
<reference evidence="6 7" key="1">
    <citation type="journal article" date="2014" name="PLoS ONE">
        <title>The first complete genome sequence of the class fimbriimonadia in the phylum armatimonadetes.</title>
        <authorList>
            <person name="Hu Z.Y."/>
            <person name="Wang Y.Z."/>
            <person name="Im W.T."/>
            <person name="Wang S.Y."/>
            <person name="Zhao G.P."/>
            <person name="Zheng H.J."/>
            <person name="Quan Z.X."/>
        </authorList>
    </citation>
    <scope>NUCLEOTIDE SEQUENCE [LARGE SCALE GENOMIC DNA]</scope>
    <source>
        <strain evidence="6">Gsoil 348</strain>
    </source>
</reference>
<keyword evidence="1 4" id="KW-0413">Isomerase</keyword>
<dbReference type="CDD" id="cd03786">
    <property type="entry name" value="GTB_UDP-GlcNAc_2-Epimerase"/>
    <property type="match status" value="1"/>
</dbReference>
<dbReference type="Proteomes" id="UP000027982">
    <property type="component" value="Chromosome"/>
</dbReference>
<comment type="similarity">
    <text evidence="2 4">Belongs to the UDP-N-acetylglucosamine 2-epimerase family.</text>
</comment>
<dbReference type="Pfam" id="PF02350">
    <property type="entry name" value="Epimerase_2"/>
    <property type="match status" value="1"/>
</dbReference>
<dbReference type="GO" id="GO:0008761">
    <property type="term" value="F:UDP-N-acetylglucosamine 2-epimerase activity"/>
    <property type="evidence" value="ECO:0007669"/>
    <property type="project" value="UniProtKB-EC"/>
</dbReference>
<evidence type="ECO:0000313" key="6">
    <source>
        <dbReference type="EMBL" id="AIE86383.1"/>
    </source>
</evidence>
<evidence type="ECO:0000259" key="5">
    <source>
        <dbReference type="Pfam" id="PF02350"/>
    </source>
</evidence>
<feature type="domain" description="UDP-N-acetylglucosamine 2-epimerase" evidence="5">
    <location>
        <begin position="36"/>
        <end position="358"/>
    </location>
</feature>
<evidence type="ECO:0000256" key="3">
    <source>
        <dbReference type="ARBA" id="ARBA00038858"/>
    </source>
</evidence>
<protein>
    <recommendedName>
        <fullName evidence="3">UDP-N-acetylglucosamine 2-epimerase (non-hydrolyzing)</fullName>
        <ecNumber evidence="3">5.1.3.14</ecNumber>
    </recommendedName>
</protein>
<evidence type="ECO:0000256" key="4">
    <source>
        <dbReference type="RuleBase" id="RU003513"/>
    </source>
</evidence>